<sequence>MTTGERVSSKLRQEKHLFSHHLIPTVLDMSLHGQEKRHPLPLRTLRIMNYRAWSLAAHTGPPSLRLSCDQPHPLQCSTKPMSTNPMSTTSWGSHGCSWRWDKSQTLLLEPLPFQAGLREGEQVLEGEIPKSISPAHNDWQLPPTPVHVPVLTYPQGCKA</sequence>
<evidence type="ECO:0000313" key="2">
    <source>
        <dbReference type="Proteomes" id="UP000585614"/>
    </source>
</evidence>
<protein>
    <submittedName>
        <fullName evidence="1">Uncharacterized protein</fullName>
    </submittedName>
</protein>
<proteinExistence type="predicted"/>
<accession>A0A7J7Y5C3</accession>
<reference evidence="1 2" key="1">
    <citation type="journal article" date="2020" name="Nature">
        <title>Six reference-quality genomes reveal evolution of bat adaptations.</title>
        <authorList>
            <person name="Jebb D."/>
            <person name="Huang Z."/>
            <person name="Pippel M."/>
            <person name="Hughes G.M."/>
            <person name="Lavrichenko K."/>
            <person name="Devanna P."/>
            <person name="Winkler S."/>
            <person name="Jermiin L.S."/>
            <person name="Skirmuntt E.C."/>
            <person name="Katzourakis A."/>
            <person name="Burkitt-Gray L."/>
            <person name="Ray D.A."/>
            <person name="Sullivan K.A.M."/>
            <person name="Roscito J.G."/>
            <person name="Kirilenko B.M."/>
            <person name="Davalos L.M."/>
            <person name="Corthals A.P."/>
            <person name="Power M.L."/>
            <person name="Jones G."/>
            <person name="Ransome R.D."/>
            <person name="Dechmann D.K.N."/>
            <person name="Locatelli A.G."/>
            <person name="Puechmaille S.J."/>
            <person name="Fedrigo O."/>
            <person name="Jarvis E.D."/>
            <person name="Hiller M."/>
            <person name="Vernes S.C."/>
            <person name="Myers E.W."/>
            <person name="Teeling E.C."/>
        </authorList>
    </citation>
    <scope>NUCLEOTIDE SEQUENCE [LARGE SCALE GENOMIC DNA]</scope>
    <source>
        <strain evidence="1">MRhiFer1</strain>
        <tissue evidence="1">Lung</tissue>
    </source>
</reference>
<comment type="caution">
    <text evidence="1">The sequence shown here is derived from an EMBL/GenBank/DDBJ whole genome shotgun (WGS) entry which is preliminary data.</text>
</comment>
<name>A0A7J7Y5C3_RHIFE</name>
<gene>
    <name evidence="1" type="ORF">mRhiFer1_010040</name>
</gene>
<evidence type="ECO:0000313" key="1">
    <source>
        <dbReference type="EMBL" id="KAF6357119.1"/>
    </source>
</evidence>
<dbReference type="Proteomes" id="UP000585614">
    <property type="component" value="Unassembled WGS sequence"/>
</dbReference>
<dbReference type="AlphaFoldDB" id="A0A7J7Y5C3"/>
<dbReference type="EMBL" id="JACAGC010000007">
    <property type="protein sequence ID" value="KAF6357119.1"/>
    <property type="molecule type" value="Genomic_DNA"/>
</dbReference>
<organism evidence="1 2">
    <name type="scientific">Rhinolophus ferrumequinum</name>
    <name type="common">Greater horseshoe bat</name>
    <dbReference type="NCBI Taxonomy" id="59479"/>
    <lineage>
        <taxon>Eukaryota</taxon>
        <taxon>Metazoa</taxon>
        <taxon>Chordata</taxon>
        <taxon>Craniata</taxon>
        <taxon>Vertebrata</taxon>
        <taxon>Euteleostomi</taxon>
        <taxon>Mammalia</taxon>
        <taxon>Eutheria</taxon>
        <taxon>Laurasiatheria</taxon>
        <taxon>Chiroptera</taxon>
        <taxon>Yinpterochiroptera</taxon>
        <taxon>Rhinolophoidea</taxon>
        <taxon>Rhinolophidae</taxon>
        <taxon>Rhinolophinae</taxon>
        <taxon>Rhinolophus</taxon>
    </lineage>
</organism>